<evidence type="ECO:0000313" key="2">
    <source>
        <dbReference type="Proteomes" id="UP000324800"/>
    </source>
</evidence>
<dbReference type="EMBL" id="SNRW01018940">
    <property type="protein sequence ID" value="KAA6366854.1"/>
    <property type="molecule type" value="Genomic_DNA"/>
</dbReference>
<accession>A0A5J4U9G0</accession>
<organism evidence="1 2">
    <name type="scientific">Streblomastix strix</name>
    <dbReference type="NCBI Taxonomy" id="222440"/>
    <lineage>
        <taxon>Eukaryota</taxon>
        <taxon>Metamonada</taxon>
        <taxon>Preaxostyla</taxon>
        <taxon>Oxymonadida</taxon>
        <taxon>Streblomastigidae</taxon>
        <taxon>Streblomastix</taxon>
    </lineage>
</organism>
<proteinExistence type="predicted"/>
<dbReference type="OrthoDB" id="10692342at2759"/>
<dbReference type="AlphaFoldDB" id="A0A5J4U9G0"/>
<name>A0A5J4U9G0_9EUKA</name>
<gene>
    <name evidence="1" type="ORF">EZS28_037619</name>
</gene>
<protein>
    <submittedName>
        <fullName evidence="1">Uncharacterized protein</fullName>
    </submittedName>
</protein>
<feature type="non-terminal residue" evidence="1">
    <location>
        <position position="706"/>
    </location>
</feature>
<dbReference type="Proteomes" id="UP000324800">
    <property type="component" value="Unassembled WGS sequence"/>
</dbReference>
<reference evidence="1 2" key="1">
    <citation type="submission" date="2019-03" db="EMBL/GenBank/DDBJ databases">
        <title>Single cell metagenomics reveals metabolic interactions within the superorganism composed of flagellate Streblomastix strix and complex community of Bacteroidetes bacteria on its surface.</title>
        <authorList>
            <person name="Treitli S.C."/>
            <person name="Kolisko M."/>
            <person name="Husnik F."/>
            <person name="Keeling P."/>
            <person name="Hampl V."/>
        </authorList>
    </citation>
    <scope>NUCLEOTIDE SEQUENCE [LARGE SCALE GENOMIC DNA]</scope>
    <source>
        <strain evidence="1">ST1C</strain>
    </source>
</reference>
<sequence>MVQYYKQSLQENGGGIYAQIEGPSIFTIDQQCQFQQCNSSEGNGGGIYIDQITQDSFIQILNSSFDRCNAINEFQESERKVFGSALFINLRNWTTHQIGKIDVSGAKYINCSADTGDRGLFIVSFSLLDLCRYGNPRGQLIRSDGYIDEVSDKKLLMGYFGPQDSFDYGESDSEFNDRIVTLEPIWRVFDTEWQWYVSNMDDAETNIACGFQDYPCETIKIVLSKDPSYYTEYEYDYDYDYATIVLLSDDMIESPIFINSSTSLNNKVIIKSQYGGEEIPPEIIYKISFDEQEDTSITVNENGAKLELQYLQFSYLRNTNYPLIYLTGNSDLESGYASLIIEGCIFEQGVNMQPLDRSLFQLSGGIASLNKVTIQNCDFSHGNNLINYYSDESDDQSSKCQLSIIETSIFNISQQGNSGGAVITGTINNGSSIDIKEQSIFQDCSTGGNGAVLQVELIGGQLSIQQTQFIRCIARNGGGISLQIISLYDCSIDNNVMFSECAAVGSDNNDEGRGGAIYANFQNDGNRFKIGYQTYFNRNTASKYGRDIFIYCNNIDEFHPINKFLFNFTGQNYNKTNAIYGTETTPTQGQPIRVDYDIIYMYEDYSSDTIYISSNDNIAFNLPYCGTLMMPCLTLDYGKTRHITPEWTQSTVITSGDQRQKINHTFIINERIAVSQPFQTESDNVIISGFNGIHAQFFFSDQGQII</sequence>
<comment type="caution">
    <text evidence="1">The sequence shown here is derived from an EMBL/GenBank/DDBJ whole genome shotgun (WGS) entry which is preliminary data.</text>
</comment>
<evidence type="ECO:0000313" key="1">
    <source>
        <dbReference type="EMBL" id="KAA6366854.1"/>
    </source>
</evidence>